<feature type="non-terminal residue" evidence="1">
    <location>
        <position position="1"/>
    </location>
</feature>
<reference evidence="1" key="1">
    <citation type="submission" date="2021-06" db="EMBL/GenBank/DDBJ databases">
        <authorList>
            <person name="Kallberg Y."/>
            <person name="Tangrot J."/>
            <person name="Rosling A."/>
        </authorList>
    </citation>
    <scope>NUCLEOTIDE SEQUENCE</scope>
    <source>
        <strain evidence="1">IN212</strain>
    </source>
</reference>
<dbReference type="SUPFAM" id="SSF49879">
    <property type="entry name" value="SMAD/FHA domain"/>
    <property type="match status" value="1"/>
</dbReference>
<dbReference type="EMBL" id="CAJVPZ010023018">
    <property type="protein sequence ID" value="CAG8714016.1"/>
    <property type="molecule type" value="Genomic_DNA"/>
</dbReference>
<protein>
    <submittedName>
        <fullName evidence="1">17294_t:CDS:1</fullName>
    </submittedName>
</protein>
<dbReference type="Proteomes" id="UP000789396">
    <property type="component" value="Unassembled WGS sequence"/>
</dbReference>
<sequence length="135" mass="15570">MSSGKITNMRNKEASVSSTPIDYKELYETCLFIVLDTCQTQYLFLTQTDTFVGRNESNYIVIKDQKLGKRHAKIKTSCTLEKDDRITLKKTILKYLTAGEYENCTDKLLPIYNKAYLLTTLEEAFTSARDKQEDL</sequence>
<evidence type="ECO:0000313" key="2">
    <source>
        <dbReference type="Proteomes" id="UP000789396"/>
    </source>
</evidence>
<evidence type="ECO:0000313" key="1">
    <source>
        <dbReference type="EMBL" id="CAG8714016.1"/>
    </source>
</evidence>
<accession>A0A9N9HZ84</accession>
<dbReference type="InterPro" id="IPR008984">
    <property type="entry name" value="SMAD_FHA_dom_sf"/>
</dbReference>
<dbReference type="Gene3D" id="2.60.200.20">
    <property type="match status" value="1"/>
</dbReference>
<comment type="caution">
    <text evidence="1">The sequence shown here is derived from an EMBL/GenBank/DDBJ whole genome shotgun (WGS) entry which is preliminary data.</text>
</comment>
<proteinExistence type="predicted"/>
<feature type="non-terminal residue" evidence="1">
    <location>
        <position position="135"/>
    </location>
</feature>
<name>A0A9N9HZ84_9GLOM</name>
<keyword evidence="2" id="KW-1185">Reference proteome</keyword>
<gene>
    <name evidence="1" type="ORF">RFULGI_LOCUS11033</name>
</gene>
<organism evidence="1 2">
    <name type="scientific">Racocetra fulgida</name>
    <dbReference type="NCBI Taxonomy" id="60492"/>
    <lineage>
        <taxon>Eukaryota</taxon>
        <taxon>Fungi</taxon>
        <taxon>Fungi incertae sedis</taxon>
        <taxon>Mucoromycota</taxon>
        <taxon>Glomeromycotina</taxon>
        <taxon>Glomeromycetes</taxon>
        <taxon>Diversisporales</taxon>
        <taxon>Gigasporaceae</taxon>
        <taxon>Racocetra</taxon>
    </lineage>
</organism>
<dbReference type="AlphaFoldDB" id="A0A9N9HZ84"/>